<dbReference type="PROSITE" id="PS00028">
    <property type="entry name" value="ZINC_FINGER_C2H2_1"/>
    <property type="match status" value="1"/>
</dbReference>
<keyword evidence="1" id="KW-0862">Zinc</keyword>
<evidence type="ECO:0000256" key="2">
    <source>
        <dbReference type="SAM" id="MobiDB-lite"/>
    </source>
</evidence>
<evidence type="ECO:0000259" key="3">
    <source>
        <dbReference type="PROSITE" id="PS50157"/>
    </source>
</evidence>
<keyword evidence="1" id="KW-0863">Zinc-finger</keyword>
<feature type="domain" description="C2H2-type" evidence="3">
    <location>
        <begin position="197"/>
        <end position="227"/>
    </location>
</feature>
<dbReference type="SMART" id="SM00355">
    <property type="entry name" value="ZnF_C2H2"/>
    <property type="match status" value="3"/>
</dbReference>
<dbReference type="Proteomes" id="UP000481861">
    <property type="component" value="Unassembled WGS sequence"/>
</dbReference>
<keyword evidence="5" id="KW-1185">Reference proteome</keyword>
<name>A0A7C8IIZ0_9PLEO</name>
<evidence type="ECO:0000256" key="1">
    <source>
        <dbReference type="PROSITE-ProRule" id="PRU00042"/>
    </source>
</evidence>
<feature type="region of interest" description="Disordered" evidence="2">
    <location>
        <begin position="80"/>
        <end position="119"/>
    </location>
</feature>
<dbReference type="AlphaFoldDB" id="A0A7C8IIZ0"/>
<dbReference type="PANTHER" id="PTHR35391:SF3">
    <property type="entry name" value="FINGER DOMAIN PROTEIN, PUTATIVE (AFU_ORTHOLOGUE AFUA_8G04300)-RELATED"/>
    <property type="match status" value="1"/>
</dbReference>
<dbReference type="Gene3D" id="3.30.160.60">
    <property type="entry name" value="Classic Zinc Finger"/>
    <property type="match status" value="1"/>
</dbReference>
<dbReference type="OrthoDB" id="5032844at2759"/>
<dbReference type="PROSITE" id="PS50157">
    <property type="entry name" value="ZINC_FINGER_C2H2_2"/>
    <property type="match status" value="1"/>
</dbReference>
<reference evidence="4 5" key="1">
    <citation type="submission" date="2020-01" db="EMBL/GenBank/DDBJ databases">
        <authorList>
            <consortium name="DOE Joint Genome Institute"/>
            <person name="Haridas S."/>
            <person name="Albert R."/>
            <person name="Binder M."/>
            <person name="Bloem J."/>
            <person name="Labutti K."/>
            <person name="Salamov A."/>
            <person name="Andreopoulos B."/>
            <person name="Baker S.E."/>
            <person name="Barry K."/>
            <person name="Bills G."/>
            <person name="Bluhm B.H."/>
            <person name="Cannon C."/>
            <person name="Castanera R."/>
            <person name="Culley D.E."/>
            <person name="Daum C."/>
            <person name="Ezra D."/>
            <person name="Gonzalez J.B."/>
            <person name="Henrissat B."/>
            <person name="Kuo A."/>
            <person name="Liang C."/>
            <person name="Lipzen A."/>
            <person name="Lutzoni F."/>
            <person name="Magnuson J."/>
            <person name="Mondo S."/>
            <person name="Nolan M."/>
            <person name="Ohm R."/>
            <person name="Pangilinan J."/>
            <person name="Park H.-J.H."/>
            <person name="Ramirez L."/>
            <person name="Alfaro M."/>
            <person name="Sun H."/>
            <person name="Tritt A."/>
            <person name="Yoshinaga Y."/>
            <person name="Zwiers L.-H.L."/>
            <person name="Turgeon B.G."/>
            <person name="Goodwin S.B."/>
            <person name="Spatafora J.W."/>
            <person name="Crous P.W."/>
            <person name="Grigoriev I.V."/>
        </authorList>
    </citation>
    <scope>NUCLEOTIDE SEQUENCE [LARGE SCALE GENOMIC DNA]</scope>
    <source>
        <strain evidence="4 5">CBS 611.86</strain>
    </source>
</reference>
<organism evidence="4 5">
    <name type="scientific">Massariosphaeria phaeospora</name>
    <dbReference type="NCBI Taxonomy" id="100035"/>
    <lineage>
        <taxon>Eukaryota</taxon>
        <taxon>Fungi</taxon>
        <taxon>Dikarya</taxon>
        <taxon>Ascomycota</taxon>
        <taxon>Pezizomycotina</taxon>
        <taxon>Dothideomycetes</taxon>
        <taxon>Pleosporomycetidae</taxon>
        <taxon>Pleosporales</taxon>
        <taxon>Pleosporales incertae sedis</taxon>
        <taxon>Massariosphaeria</taxon>
    </lineage>
</organism>
<evidence type="ECO:0000313" key="5">
    <source>
        <dbReference type="Proteomes" id="UP000481861"/>
    </source>
</evidence>
<protein>
    <recommendedName>
        <fullName evidence="3">C2H2-type domain-containing protein</fullName>
    </recommendedName>
</protein>
<evidence type="ECO:0000313" key="4">
    <source>
        <dbReference type="EMBL" id="KAF2877593.1"/>
    </source>
</evidence>
<dbReference type="GO" id="GO:0008270">
    <property type="term" value="F:zinc ion binding"/>
    <property type="evidence" value="ECO:0007669"/>
    <property type="project" value="UniProtKB-KW"/>
</dbReference>
<proteinExistence type="predicted"/>
<keyword evidence="1" id="KW-0479">Metal-binding</keyword>
<dbReference type="PANTHER" id="PTHR35391">
    <property type="entry name" value="C2H2-TYPE DOMAIN-CONTAINING PROTEIN-RELATED"/>
    <property type="match status" value="1"/>
</dbReference>
<sequence length="602" mass="68134">MDDMLDIPDESMQHIEALLSRHPPQMIQRMFQQAIESRRNSVASTYSTLTSNTSTTSSTNSSWRSRLSFASTFSTSTANSELAPSIASSTSSRSRTKRAEPRSYPTGLDPTRPAILTPVSDISSPLDVKHEPSFTPTDEDMNMNSPVIFPGEKGQSQSGEPFMFCTYCAEGKNLKTFKAKSDWKKHEMRMHETGEDWPCIVNGCNRIFDRQKDFLKHHQRYHSGRPLPSLTDIRIQLLPRRVFGCGFNKCKEVSIGWDERCDHVAKHMKNGATFDQWKYSNVIRNLIRQEALHDTWKELLNCLDERLRESRSQISWCPDNSRILRQKLQCCDLRPSREEVLITALSLRADIPLDVSNQEFPAGFVTPSTDSVANVDIISREQRMAVLIGNPNVSLWRTRLAEMNAALLQASNSMPQPAVFDDCGASPFAESPTVDTTGRRISYMDVDPSTEFLDMSQPAIPDLPPTLDPQSNPIIDTENPQNSGFVDPGKPSNPMGWCYPNYFDTPPAFEDSAYYHRPSLGQMISKPLHKLGSRLSRHNTTNTRPPSQVENQQEMEFPIQHPNQGMPMRHAPQHLNIQPPAHHAYRTADLMQDQLQLFTTPN</sequence>
<comment type="caution">
    <text evidence="4">The sequence shown here is derived from an EMBL/GenBank/DDBJ whole genome shotgun (WGS) entry which is preliminary data.</text>
</comment>
<dbReference type="InterPro" id="IPR013087">
    <property type="entry name" value="Znf_C2H2_type"/>
</dbReference>
<accession>A0A7C8IIZ0</accession>
<gene>
    <name evidence="4" type="ORF">BDV95DRAFT_559612</name>
</gene>
<dbReference type="EMBL" id="JAADJZ010000002">
    <property type="protein sequence ID" value="KAF2877593.1"/>
    <property type="molecule type" value="Genomic_DNA"/>
</dbReference>